<dbReference type="Gene3D" id="3.30.160.60">
    <property type="entry name" value="Classic Zinc Finger"/>
    <property type="match status" value="8"/>
</dbReference>
<dbReference type="InterPro" id="IPR050758">
    <property type="entry name" value="Znf_C2H2-type"/>
</dbReference>
<evidence type="ECO:0000256" key="6">
    <source>
        <dbReference type="ARBA" id="ARBA00022833"/>
    </source>
</evidence>
<dbReference type="PROSITE" id="PS50157">
    <property type="entry name" value="ZINC_FINGER_C2H2_2"/>
    <property type="match status" value="8"/>
</dbReference>
<evidence type="ECO:0000256" key="8">
    <source>
        <dbReference type="ARBA" id="ARBA00023125"/>
    </source>
</evidence>
<feature type="domain" description="C2H2-type" evidence="13">
    <location>
        <begin position="356"/>
        <end position="383"/>
    </location>
</feature>
<keyword evidence="15" id="KW-1185">Reference proteome</keyword>
<keyword evidence="9" id="KW-0804">Transcription</keyword>
<dbReference type="FunFam" id="3.30.160.60:FF:001480">
    <property type="entry name" value="Si:cabz01071911.3"/>
    <property type="match status" value="1"/>
</dbReference>
<keyword evidence="8" id="KW-0238">DNA-binding</keyword>
<dbReference type="STRING" id="62062.ENSHHUP00000021624"/>
<feature type="domain" description="C2H2-type" evidence="13">
    <location>
        <begin position="467"/>
        <end position="494"/>
    </location>
</feature>
<dbReference type="InterPro" id="IPR013087">
    <property type="entry name" value="Znf_C2H2_type"/>
</dbReference>
<proteinExistence type="inferred from homology"/>
<feature type="region of interest" description="Disordered" evidence="12">
    <location>
        <begin position="198"/>
        <end position="226"/>
    </location>
</feature>
<dbReference type="Proteomes" id="UP000314982">
    <property type="component" value="Unassembled WGS sequence"/>
</dbReference>
<reference evidence="15" key="1">
    <citation type="submission" date="2018-06" db="EMBL/GenBank/DDBJ databases">
        <title>Genome assembly of Danube salmon.</title>
        <authorList>
            <person name="Macqueen D.J."/>
            <person name="Gundappa M.K."/>
        </authorList>
    </citation>
    <scope>NUCLEOTIDE SEQUENCE [LARGE SCALE GENOMIC DNA]</scope>
</reference>
<dbReference type="PROSITE" id="PS00028">
    <property type="entry name" value="ZINC_FINGER_C2H2_1"/>
    <property type="match status" value="8"/>
</dbReference>
<dbReference type="GO" id="GO:0005634">
    <property type="term" value="C:nucleus"/>
    <property type="evidence" value="ECO:0007669"/>
    <property type="project" value="UniProtKB-SubCell"/>
</dbReference>
<organism evidence="14 15">
    <name type="scientific">Hucho hucho</name>
    <name type="common">huchen</name>
    <dbReference type="NCBI Taxonomy" id="62062"/>
    <lineage>
        <taxon>Eukaryota</taxon>
        <taxon>Metazoa</taxon>
        <taxon>Chordata</taxon>
        <taxon>Craniata</taxon>
        <taxon>Vertebrata</taxon>
        <taxon>Euteleostomi</taxon>
        <taxon>Actinopterygii</taxon>
        <taxon>Neopterygii</taxon>
        <taxon>Teleostei</taxon>
        <taxon>Protacanthopterygii</taxon>
        <taxon>Salmoniformes</taxon>
        <taxon>Salmonidae</taxon>
        <taxon>Salmoninae</taxon>
        <taxon>Hucho</taxon>
    </lineage>
</organism>
<evidence type="ECO:0000256" key="7">
    <source>
        <dbReference type="ARBA" id="ARBA00023015"/>
    </source>
</evidence>
<comment type="subcellular location">
    <subcellularLocation>
        <location evidence="1">Nucleus</location>
    </subcellularLocation>
</comment>
<accession>A0A4W5L768</accession>
<dbReference type="PANTHER" id="PTHR23234:SF10">
    <property type="entry name" value="RIKEN CDNA 6720489N17 GENE-RELATED"/>
    <property type="match status" value="1"/>
</dbReference>
<evidence type="ECO:0000313" key="14">
    <source>
        <dbReference type="Ensembl" id="ENSHHUP00000021624.1"/>
    </source>
</evidence>
<evidence type="ECO:0000256" key="2">
    <source>
        <dbReference type="ARBA" id="ARBA00006991"/>
    </source>
</evidence>
<dbReference type="FunFam" id="3.30.160.60:FF:000065">
    <property type="entry name" value="B-cell CLL/lymphoma 6, member B"/>
    <property type="match status" value="1"/>
</dbReference>
<feature type="domain" description="C2H2-type" evidence="13">
    <location>
        <begin position="495"/>
        <end position="522"/>
    </location>
</feature>
<dbReference type="FunFam" id="3.30.160.60:FF:000557">
    <property type="entry name" value="zinc finger and SCAN domain-containing protein 29"/>
    <property type="match status" value="1"/>
</dbReference>
<evidence type="ECO:0000256" key="4">
    <source>
        <dbReference type="ARBA" id="ARBA00022737"/>
    </source>
</evidence>
<feature type="domain" description="C2H2-type" evidence="13">
    <location>
        <begin position="272"/>
        <end position="299"/>
    </location>
</feature>
<reference evidence="14" key="2">
    <citation type="submission" date="2025-08" db="UniProtKB">
        <authorList>
            <consortium name="Ensembl"/>
        </authorList>
    </citation>
    <scope>IDENTIFICATION</scope>
</reference>
<evidence type="ECO:0000256" key="12">
    <source>
        <dbReference type="SAM" id="MobiDB-lite"/>
    </source>
</evidence>
<comment type="similarity">
    <text evidence="2">Belongs to the krueppel C2H2-type zinc-finger protein family.</text>
</comment>
<evidence type="ECO:0000256" key="9">
    <source>
        <dbReference type="ARBA" id="ARBA00023163"/>
    </source>
</evidence>
<dbReference type="GO" id="GO:0003677">
    <property type="term" value="F:DNA binding"/>
    <property type="evidence" value="ECO:0007669"/>
    <property type="project" value="UniProtKB-KW"/>
</dbReference>
<protein>
    <recommendedName>
        <fullName evidence="13">C2H2-type domain-containing protein</fullName>
    </recommendedName>
</protein>
<dbReference type="FunFam" id="3.30.160.60:FF:000478">
    <property type="entry name" value="Zinc finger protein 133"/>
    <property type="match status" value="2"/>
</dbReference>
<reference evidence="14" key="3">
    <citation type="submission" date="2025-09" db="UniProtKB">
        <authorList>
            <consortium name="Ensembl"/>
        </authorList>
    </citation>
    <scope>IDENTIFICATION</scope>
</reference>
<keyword evidence="4" id="KW-0677">Repeat</keyword>
<keyword evidence="10" id="KW-0539">Nucleus</keyword>
<evidence type="ECO:0000256" key="11">
    <source>
        <dbReference type="PROSITE-ProRule" id="PRU00042"/>
    </source>
</evidence>
<dbReference type="GO" id="GO:0008270">
    <property type="term" value="F:zinc ion binding"/>
    <property type="evidence" value="ECO:0007669"/>
    <property type="project" value="UniProtKB-KW"/>
</dbReference>
<evidence type="ECO:0000256" key="10">
    <source>
        <dbReference type="ARBA" id="ARBA00023242"/>
    </source>
</evidence>
<dbReference type="Ensembl" id="ENSHHUT00000022434.1">
    <property type="protein sequence ID" value="ENSHHUP00000021624.1"/>
    <property type="gene ID" value="ENSHHUG00000013546.1"/>
</dbReference>
<feature type="domain" description="C2H2-type" evidence="13">
    <location>
        <begin position="300"/>
        <end position="327"/>
    </location>
</feature>
<dbReference type="SUPFAM" id="SSF57667">
    <property type="entry name" value="beta-beta-alpha zinc fingers"/>
    <property type="match status" value="5"/>
</dbReference>
<keyword evidence="5 11" id="KW-0863">Zinc-finger</keyword>
<feature type="domain" description="C2H2-type" evidence="13">
    <location>
        <begin position="412"/>
        <end position="439"/>
    </location>
</feature>
<evidence type="ECO:0000256" key="1">
    <source>
        <dbReference type="ARBA" id="ARBA00004123"/>
    </source>
</evidence>
<dbReference type="FunFam" id="3.30.160.60:FF:000340">
    <property type="entry name" value="zinc finger protein 473 isoform X1"/>
    <property type="match status" value="1"/>
</dbReference>
<sequence>MATRSVLYLFKCLRTELGWFTCAPPVQHQEAVAQFMFCRFSANEHSQLLLCGSRRSSFQEVLQERVSLDGHSTKMSKLQLLQAFFSDRLTTVAVEISVAVEKAFAEYQDEISRSKEENQRLQRLLDSVFNPDVKLHKADPPQLTLTVSGDEVPPEQQHCEEEWSDQEIIESIFISPCVESNSDQDSPDRSRLYQTLKNSLPTIAAEPIQTNPDGEDNKISESTSDTPLTQLKPLRMKRTRLKKGQRSYVCTEGKTTSELKAPLRLHTRKRLYSCTECTATYDRPCHLEIHKRTHTGEKPYECKDCGKCFNRKNSLTMHMLTHTGEKSFCCHECGKRFGLNTRLILHMRTHTGEKPHKCPFCARCFTFPSHLSRHKKLHTGERPHQCNVCGKCYTRKEHLTDHMTSHSGAKPYSCMQCGKCYALQGNLRAHMASHTGNKSPCRCAVCGLGVLNLSRHMQEVHTGGKQHQCQDCGKCFNRKEKLTEHMRTHTGEKPYRCHDCGECFRLNVTLKKHMMTHTSAASAVP</sequence>
<feature type="domain" description="C2H2-type" evidence="13">
    <location>
        <begin position="384"/>
        <end position="411"/>
    </location>
</feature>
<dbReference type="FunFam" id="3.30.160.60:FF:002343">
    <property type="entry name" value="Zinc finger protein 33A"/>
    <property type="match status" value="1"/>
</dbReference>
<dbReference type="Pfam" id="PF00096">
    <property type="entry name" value="zf-C2H2"/>
    <property type="match status" value="6"/>
</dbReference>
<evidence type="ECO:0000313" key="15">
    <source>
        <dbReference type="Proteomes" id="UP000314982"/>
    </source>
</evidence>
<dbReference type="SMART" id="SM00355">
    <property type="entry name" value="ZnF_C2H2"/>
    <property type="match status" value="9"/>
</dbReference>
<evidence type="ECO:0000259" key="13">
    <source>
        <dbReference type="PROSITE" id="PS50157"/>
    </source>
</evidence>
<dbReference type="AlphaFoldDB" id="A0A4W5L768"/>
<name>A0A4W5L768_9TELE</name>
<keyword evidence="7" id="KW-0805">Transcription regulation</keyword>
<evidence type="ECO:0000256" key="5">
    <source>
        <dbReference type="ARBA" id="ARBA00022771"/>
    </source>
</evidence>
<dbReference type="GeneTree" id="ENSGT01150000286944"/>
<feature type="domain" description="C2H2-type" evidence="13">
    <location>
        <begin position="328"/>
        <end position="355"/>
    </location>
</feature>
<evidence type="ECO:0000256" key="3">
    <source>
        <dbReference type="ARBA" id="ARBA00022723"/>
    </source>
</evidence>
<keyword evidence="6" id="KW-0862">Zinc</keyword>
<dbReference type="InterPro" id="IPR036236">
    <property type="entry name" value="Znf_C2H2_sf"/>
</dbReference>
<keyword evidence="3" id="KW-0479">Metal-binding</keyword>
<dbReference type="PANTHER" id="PTHR23234">
    <property type="entry name" value="ZNF44 PROTEIN"/>
    <property type="match status" value="1"/>
</dbReference>